<dbReference type="EMBL" id="DXIE01000043">
    <property type="protein sequence ID" value="HIV62654.1"/>
    <property type="molecule type" value="Genomic_DNA"/>
</dbReference>
<dbReference type="InterPro" id="IPR052173">
    <property type="entry name" value="Beta-lactam_resp_regulator"/>
</dbReference>
<dbReference type="PANTHER" id="PTHR34978:SF3">
    <property type="entry name" value="SLR0241 PROTEIN"/>
    <property type="match status" value="1"/>
</dbReference>
<reference evidence="4" key="2">
    <citation type="submission" date="2021-04" db="EMBL/GenBank/DDBJ databases">
        <authorList>
            <person name="Gilroy R."/>
        </authorList>
    </citation>
    <scope>NUCLEOTIDE SEQUENCE</scope>
    <source>
        <strain evidence="4">CHK193-4272</strain>
    </source>
</reference>
<protein>
    <recommendedName>
        <fullName evidence="6">Peptidase M56 domain-containing protein</fullName>
    </recommendedName>
</protein>
<evidence type="ECO:0000256" key="1">
    <source>
        <dbReference type="SAM" id="Phobius"/>
    </source>
</evidence>
<dbReference type="Pfam" id="PF07833">
    <property type="entry name" value="Cu_amine_oxidN1"/>
    <property type="match status" value="1"/>
</dbReference>
<reference evidence="4" key="1">
    <citation type="journal article" date="2021" name="PeerJ">
        <title>Extensive microbial diversity within the chicken gut microbiome revealed by metagenomics and culture.</title>
        <authorList>
            <person name="Gilroy R."/>
            <person name="Ravi A."/>
            <person name="Getino M."/>
            <person name="Pursley I."/>
            <person name="Horton D.L."/>
            <person name="Alikhan N.F."/>
            <person name="Baker D."/>
            <person name="Gharbi K."/>
            <person name="Hall N."/>
            <person name="Watson M."/>
            <person name="Adriaenssens E.M."/>
            <person name="Foster-Nyarko E."/>
            <person name="Jarju S."/>
            <person name="Secka A."/>
            <person name="Antonio M."/>
            <person name="Oren A."/>
            <person name="Chaudhuri R.R."/>
            <person name="La Ragione R."/>
            <person name="Hildebrand F."/>
            <person name="Pallen M.J."/>
        </authorList>
    </citation>
    <scope>NUCLEOTIDE SEQUENCE</scope>
    <source>
        <strain evidence="4">CHK193-4272</strain>
    </source>
</reference>
<evidence type="ECO:0000259" key="2">
    <source>
        <dbReference type="Pfam" id="PF05569"/>
    </source>
</evidence>
<sequence length="722" mass="84043">MMELIKEIFLQNAFASLKSAVVILLLIILTKPITRIYTAGFRYYSWLAVMIVFLIPFSKFGINYNVNIVPSVSNIQIQDFKNWYDENAPTYSLEEKYTSYERIENDNKTEYVPVVKTQTIKKQVDIQAILSVIWLIGVIAYFMLHYGRYIYFKRSIKRLSVSVNDERIINILNEEYTKLKIAKPIKIRLAHVVDTPMLIGFVKPYIILPRLDYTNDELKLILRHEMFHFKRFDILYQLITLIFVSLHWFNPIVHIMSKIIEVDGETSCDEKTLEGKNYSEKIFYGEMLIKFLKTETQKKSYMTTTFFGGKNGMKKRLTLITNKKSHRKGTAAMAAVIMIAATTSFGAAAMDNEYFNTIFDGDTSYLADFVQTEKKSVEDDRFKFTLEQYLIVENQAIIICSFEAKTDDAVKEMNEVDERGNSTFAGIDFMNFAPTDFSKASPTGYSVGYLDKQKFDTQNKKYYVLKCNDIQNEEKVDFYISTDRIKNSPKILIPMECNMETYTIQFDGITLKYNPISMNINYTDKIQDKYDDCSWNNQYLYFRMKNGEIKTFNQLYEYDGMGENSVSAWADSVIKPDEIKSVIVDDKEYPVDNPSNSKSIVIDEHLKPFKTKAYIKGHLWLPLRDFCNRIGAEIEWNSQTNSAEVKYRGSNYVFTVGSTKVQIDGETVDFYDKLNDNKTFIDKNEQMFITPMIYDYMNIDIHVDNTYNQDGSVKDVMMHVVP</sequence>
<evidence type="ECO:0000313" key="4">
    <source>
        <dbReference type="EMBL" id="HIV62654.1"/>
    </source>
</evidence>
<dbReference type="InterPro" id="IPR012854">
    <property type="entry name" value="Cu_amine_oxidase-like_N"/>
</dbReference>
<organism evidence="4 5">
    <name type="scientific">Candidatus Butyricicoccus avistercoris</name>
    <dbReference type="NCBI Taxonomy" id="2838518"/>
    <lineage>
        <taxon>Bacteria</taxon>
        <taxon>Bacillati</taxon>
        <taxon>Bacillota</taxon>
        <taxon>Clostridia</taxon>
        <taxon>Eubacteriales</taxon>
        <taxon>Butyricicoccaceae</taxon>
        <taxon>Butyricicoccus</taxon>
    </lineage>
</organism>
<feature type="domain" description="Peptidase M56" evidence="2">
    <location>
        <begin position="15"/>
        <end position="320"/>
    </location>
</feature>
<dbReference type="SUPFAM" id="SSF55383">
    <property type="entry name" value="Copper amine oxidase, domain N"/>
    <property type="match status" value="1"/>
</dbReference>
<feature type="transmembrane region" description="Helical" evidence="1">
    <location>
        <begin position="331"/>
        <end position="350"/>
    </location>
</feature>
<feature type="domain" description="Copper amine oxidase-like N-terminal" evidence="3">
    <location>
        <begin position="607"/>
        <end position="706"/>
    </location>
</feature>
<dbReference type="InterPro" id="IPR036582">
    <property type="entry name" value="Mao_N_sf"/>
</dbReference>
<dbReference type="AlphaFoldDB" id="A0A9D1TI34"/>
<feature type="transmembrane region" description="Helical" evidence="1">
    <location>
        <begin position="234"/>
        <end position="253"/>
    </location>
</feature>
<feature type="transmembrane region" description="Helical" evidence="1">
    <location>
        <begin position="126"/>
        <end position="144"/>
    </location>
</feature>
<evidence type="ECO:0008006" key="6">
    <source>
        <dbReference type="Google" id="ProtNLM"/>
    </source>
</evidence>
<dbReference type="Gene3D" id="3.30.457.10">
    <property type="entry name" value="Copper amine oxidase-like, N-terminal domain"/>
    <property type="match status" value="1"/>
</dbReference>
<evidence type="ECO:0000259" key="3">
    <source>
        <dbReference type="Pfam" id="PF07833"/>
    </source>
</evidence>
<feature type="transmembrane region" description="Helical" evidence="1">
    <location>
        <begin position="41"/>
        <end position="62"/>
    </location>
</feature>
<gene>
    <name evidence="4" type="ORF">H9746_07425</name>
</gene>
<dbReference type="PANTHER" id="PTHR34978">
    <property type="entry name" value="POSSIBLE SENSOR-TRANSDUCER PROTEIN BLAR"/>
    <property type="match status" value="1"/>
</dbReference>
<keyword evidence="1" id="KW-1133">Transmembrane helix</keyword>
<dbReference type="Pfam" id="PF05569">
    <property type="entry name" value="Peptidase_M56"/>
    <property type="match status" value="1"/>
</dbReference>
<comment type="caution">
    <text evidence="4">The sequence shown here is derived from an EMBL/GenBank/DDBJ whole genome shotgun (WGS) entry which is preliminary data.</text>
</comment>
<proteinExistence type="predicted"/>
<keyword evidence="1" id="KW-0812">Transmembrane</keyword>
<feature type="transmembrane region" description="Helical" evidence="1">
    <location>
        <begin position="12"/>
        <end position="29"/>
    </location>
</feature>
<evidence type="ECO:0000313" key="5">
    <source>
        <dbReference type="Proteomes" id="UP000886808"/>
    </source>
</evidence>
<name>A0A9D1TI34_9FIRM</name>
<accession>A0A9D1TI34</accession>
<keyword evidence="1" id="KW-0472">Membrane</keyword>
<dbReference type="InterPro" id="IPR008756">
    <property type="entry name" value="Peptidase_M56"/>
</dbReference>
<dbReference type="Proteomes" id="UP000886808">
    <property type="component" value="Unassembled WGS sequence"/>
</dbReference>
<dbReference type="CDD" id="cd07341">
    <property type="entry name" value="M56_BlaR1_MecR1_like"/>
    <property type="match status" value="1"/>
</dbReference>